<evidence type="ECO:0000256" key="1">
    <source>
        <dbReference type="ARBA" id="ARBA00022741"/>
    </source>
</evidence>
<dbReference type="EMBL" id="JALLPJ020000849">
    <property type="protein sequence ID" value="KAL3781351.1"/>
    <property type="molecule type" value="Genomic_DNA"/>
</dbReference>
<dbReference type="SUPFAM" id="SSF52540">
    <property type="entry name" value="P-loop containing nucleoside triphosphate hydrolases"/>
    <property type="match status" value="1"/>
</dbReference>
<feature type="region of interest" description="Disordered" evidence="3">
    <location>
        <begin position="232"/>
        <end position="269"/>
    </location>
</feature>
<organism evidence="6 7">
    <name type="scientific">Cyclotella atomus</name>
    <dbReference type="NCBI Taxonomy" id="382360"/>
    <lineage>
        <taxon>Eukaryota</taxon>
        <taxon>Sar</taxon>
        <taxon>Stramenopiles</taxon>
        <taxon>Ochrophyta</taxon>
        <taxon>Bacillariophyta</taxon>
        <taxon>Coscinodiscophyceae</taxon>
        <taxon>Thalassiosirophycidae</taxon>
        <taxon>Stephanodiscales</taxon>
        <taxon>Stephanodiscaceae</taxon>
        <taxon>Cyclotella</taxon>
    </lineage>
</organism>
<feature type="region of interest" description="Disordered" evidence="3">
    <location>
        <begin position="276"/>
        <end position="295"/>
    </location>
</feature>
<protein>
    <recommendedName>
        <fullName evidence="8">OBG-type G domain-containing protein</fullName>
    </recommendedName>
</protein>
<dbReference type="InterPro" id="IPR045086">
    <property type="entry name" value="OBG_GTPase"/>
</dbReference>
<keyword evidence="7" id="KW-1185">Reference proteome</keyword>
<feature type="compositionally biased region" description="Gly residues" evidence="3">
    <location>
        <begin position="197"/>
        <end position="206"/>
    </location>
</feature>
<dbReference type="Proteomes" id="UP001530400">
    <property type="component" value="Unassembled WGS sequence"/>
</dbReference>
<name>A0ABD3P1I3_9STRA</name>
<dbReference type="PROSITE" id="PS51710">
    <property type="entry name" value="G_OBG"/>
    <property type="match status" value="1"/>
</dbReference>
<dbReference type="GO" id="GO:0042254">
    <property type="term" value="P:ribosome biogenesis"/>
    <property type="evidence" value="ECO:0007669"/>
    <property type="project" value="UniProtKB-UniRule"/>
</dbReference>
<gene>
    <name evidence="6" type="ORF">ACHAWO_010739</name>
</gene>
<reference evidence="6 7" key="1">
    <citation type="submission" date="2024-10" db="EMBL/GenBank/DDBJ databases">
        <title>Updated reference genomes for cyclostephanoid diatoms.</title>
        <authorList>
            <person name="Roberts W.R."/>
            <person name="Alverson A.J."/>
        </authorList>
    </citation>
    <scope>NUCLEOTIDE SEQUENCE [LARGE SCALE GENOMIC DNA]</scope>
    <source>
        <strain evidence="6 7">AJA010-31</strain>
    </source>
</reference>
<dbReference type="InterPro" id="IPR036726">
    <property type="entry name" value="GTP1_OBG_dom_sf"/>
</dbReference>
<evidence type="ECO:0000313" key="7">
    <source>
        <dbReference type="Proteomes" id="UP001530400"/>
    </source>
</evidence>
<evidence type="ECO:0000313" key="6">
    <source>
        <dbReference type="EMBL" id="KAL3781351.1"/>
    </source>
</evidence>
<comment type="caution">
    <text evidence="6">The sequence shown here is derived from an EMBL/GenBank/DDBJ whole genome shotgun (WGS) entry which is preliminary data.</text>
</comment>
<dbReference type="AlphaFoldDB" id="A0ABD3P1I3"/>
<evidence type="ECO:0000256" key="2">
    <source>
        <dbReference type="ARBA" id="ARBA00023134"/>
    </source>
</evidence>
<dbReference type="Pfam" id="PF01018">
    <property type="entry name" value="GTP1_OBG"/>
    <property type="match status" value="1"/>
</dbReference>
<dbReference type="GO" id="GO:0005525">
    <property type="term" value="F:GTP binding"/>
    <property type="evidence" value="ECO:0007669"/>
    <property type="project" value="UniProtKB-KW"/>
</dbReference>
<sequence>MHFSSLDTEDSTGRIRCHQHAAECVNRDRETNHGSSICSCNGIRYRSCSSSRVVFQSQRKQTQMTKKLMCYTFLALCFIFTRDTSSSRCASAFQQPPKLYNSFLPKVDPSNHPYKQWHSLFSTTEEEPSIKINHEPSQLQINPASSTTPTIPTSPTTAAATNEYSFFDEATIYIRAGSGGQGSSTYKKGPKNQNGPPDGGNGGKGGNVIFVMDDSLNTLAGLARYAWRPNSFGGGGGARRRLGGVSNSNGSGSSGNGSSGGSNSGGGERILTFRAENGADGERQRRQGRNGKDVVVRVPPGTVIQEEEIVSSSPSSDTTERLKTCESSGENAVIVTPPQQQQTTYKELGTITHSNPTMILATGGQGGEGSAINSQRGVRRPRNSPEGGERKRLKLTLKVVADVALVAVPNAGKSTLLSKVTRAKPKIADYPFTTVVPNLGVWIPSQDFETPQEEEEQYDPDGNTSSANNKSLILCDVPGLIAGASDGIGLGHAFLRHVERCHVILHLLDATSEKVLEEYAMINRELMRYGTGKLASMPQVVVVNKVDVAFGDDSDQREAKKHELERQLKEVMPHSRLMWISAKEGEGVDDLMERVAMFVRKVKETTAKEETAEEDVES</sequence>
<dbReference type="Gene3D" id="3.40.50.300">
    <property type="entry name" value="P-loop containing nucleotide triphosphate hydrolases"/>
    <property type="match status" value="1"/>
</dbReference>
<dbReference type="InterPro" id="IPR027417">
    <property type="entry name" value="P-loop_NTPase"/>
</dbReference>
<dbReference type="InterPro" id="IPR006169">
    <property type="entry name" value="GTP1_OBG_dom"/>
</dbReference>
<feature type="compositionally biased region" description="Gly residues" evidence="3">
    <location>
        <begin position="252"/>
        <end position="268"/>
    </location>
</feature>
<feature type="region of interest" description="Disordered" evidence="3">
    <location>
        <begin position="365"/>
        <end position="391"/>
    </location>
</feature>
<accession>A0ABD3P1I3</accession>
<feature type="domain" description="Obg" evidence="5">
    <location>
        <begin position="164"/>
        <end position="400"/>
    </location>
</feature>
<dbReference type="InterPro" id="IPR031167">
    <property type="entry name" value="G_OBG"/>
</dbReference>
<dbReference type="PANTHER" id="PTHR11702">
    <property type="entry name" value="DEVELOPMENTALLY REGULATED GTP-BINDING PROTEIN-RELATED"/>
    <property type="match status" value="1"/>
</dbReference>
<dbReference type="Gene3D" id="2.70.210.12">
    <property type="entry name" value="GTP1/OBG domain"/>
    <property type="match status" value="1"/>
</dbReference>
<evidence type="ECO:0000259" key="4">
    <source>
        <dbReference type="PROSITE" id="PS51710"/>
    </source>
</evidence>
<keyword evidence="2" id="KW-0342">GTP-binding</keyword>
<dbReference type="PROSITE" id="PS51883">
    <property type="entry name" value="OBG"/>
    <property type="match status" value="1"/>
</dbReference>
<dbReference type="SUPFAM" id="SSF82051">
    <property type="entry name" value="Obg GTP-binding protein N-terminal domain"/>
    <property type="match status" value="2"/>
</dbReference>
<feature type="region of interest" description="Disordered" evidence="3">
    <location>
        <begin position="179"/>
        <end position="206"/>
    </location>
</feature>
<proteinExistence type="predicted"/>
<feature type="compositionally biased region" description="Basic and acidic residues" evidence="3">
    <location>
        <begin position="280"/>
        <end position="295"/>
    </location>
</feature>
<evidence type="ECO:0000259" key="5">
    <source>
        <dbReference type="PROSITE" id="PS51883"/>
    </source>
</evidence>
<dbReference type="PRINTS" id="PR00326">
    <property type="entry name" value="GTP1OBG"/>
</dbReference>
<evidence type="ECO:0008006" key="8">
    <source>
        <dbReference type="Google" id="ProtNLM"/>
    </source>
</evidence>
<feature type="domain" description="OBG-type G" evidence="4">
    <location>
        <begin position="401"/>
        <end position="600"/>
    </location>
</feature>
<keyword evidence="1" id="KW-0547">Nucleotide-binding</keyword>
<dbReference type="PANTHER" id="PTHR11702:SF31">
    <property type="entry name" value="MITOCHONDRIAL RIBOSOME-ASSOCIATED GTPASE 2"/>
    <property type="match status" value="1"/>
</dbReference>
<evidence type="ECO:0000256" key="3">
    <source>
        <dbReference type="SAM" id="MobiDB-lite"/>
    </source>
</evidence>
<dbReference type="InterPro" id="IPR006073">
    <property type="entry name" value="GTP-bd"/>
</dbReference>
<dbReference type="Pfam" id="PF01926">
    <property type="entry name" value="MMR_HSR1"/>
    <property type="match status" value="1"/>
</dbReference>